<dbReference type="PANTHER" id="PTHR46797">
    <property type="entry name" value="HTH-TYPE TRANSCRIPTIONAL REGULATOR"/>
    <property type="match status" value="1"/>
</dbReference>
<dbReference type="EMBL" id="MAYW01000069">
    <property type="protein sequence ID" value="ODS32297.1"/>
    <property type="molecule type" value="Genomic_DNA"/>
</dbReference>
<dbReference type="PANTHER" id="PTHR46797:SF1">
    <property type="entry name" value="METHYLPHOSPHONATE SYNTHASE"/>
    <property type="match status" value="1"/>
</dbReference>
<dbReference type="InterPro" id="IPR050807">
    <property type="entry name" value="TransReg_Diox_bact_type"/>
</dbReference>
<dbReference type="InterPro" id="IPR001387">
    <property type="entry name" value="Cro/C1-type_HTH"/>
</dbReference>
<evidence type="ECO:0000259" key="2">
    <source>
        <dbReference type="PROSITE" id="PS50943"/>
    </source>
</evidence>
<comment type="caution">
    <text evidence="3">The sequence shown here is derived from an EMBL/GenBank/DDBJ whole genome shotgun (WGS) entry which is preliminary data.</text>
</comment>
<evidence type="ECO:0000313" key="3">
    <source>
        <dbReference type="EMBL" id="ODS32297.1"/>
    </source>
</evidence>
<name>A0A1E3X9J7_9BACT</name>
<feature type="domain" description="HTH cro/C1-type" evidence="2">
    <location>
        <begin position="11"/>
        <end position="65"/>
    </location>
</feature>
<gene>
    <name evidence="3" type="ORF">SCARUB_02599</name>
</gene>
<dbReference type="AlphaFoldDB" id="A0A1E3X9J7"/>
<dbReference type="GO" id="GO:0005829">
    <property type="term" value="C:cytosol"/>
    <property type="evidence" value="ECO:0007669"/>
    <property type="project" value="TreeGrafter"/>
</dbReference>
<dbReference type="PROSITE" id="PS50943">
    <property type="entry name" value="HTH_CROC1"/>
    <property type="match status" value="1"/>
</dbReference>
<dbReference type="InterPro" id="IPR010982">
    <property type="entry name" value="Lambda_DNA-bd_dom_sf"/>
</dbReference>
<accession>A0A1E3X9J7</accession>
<protein>
    <submittedName>
        <fullName evidence="3">Two component response regulator</fullName>
    </submittedName>
</protein>
<proteinExistence type="predicted"/>
<dbReference type="CDD" id="cd00093">
    <property type="entry name" value="HTH_XRE"/>
    <property type="match status" value="1"/>
</dbReference>
<sequence length="106" mass="12329">MKELKLFGTRIKELRMIRKLTQEQLAAKAGISAKYMSRIEIGQHFPSLDILTKLTSALNVELKDFFEFSHEAKNIRELKKGLNELLNEADEEKLKLVFKILRAIVR</sequence>
<dbReference type="GO" id="GO:0003677">
    <property type="term" value="F:DNA binding"/>
    <property type="evidence" value="ECO:0007669"/>
    <property type="project" value="UniProtKB-KW"/>
</dbReference>
<dbReference type="SMART" id="SM00530">
    <property type="entry name" value="HTH_XRE"/>
    <property type="match status" value="1"/>
</dbReference>
<evidence type="ECO:0000313" key="4">
    <source>
        <dbReference type="Proteomes" id="UP000094056"/>
    </source>
</evidence>
<dbReference type="GO" id="GO:0003700">
    <property type="term" value="F:DNA-binding transcription factor activity"/>
    <property type="evidence" value="ECO:0007669"/>
    <property type="project" value="TreeGrafter"/>
</dbReference>
<keyword evidence="1" id="KW-0238">DNA-binding</keyword>
<dbReference type="Gene3D" id="1.10.260.40">
    <property type="entry name" value="lambda repressor-like DNA-binding domains"/>
    <property type="match status" value="1"/>
</dbReference>
<dbReference type="Pfam" id="PF01381">
    <property type="entry name" value="HTH_3"/>
    <property type="match status" value="1"/>
</dbReference>
<evidence type="ECO:0000256" key="1">
    <source>
        <dbReference type="ARBA" id="ARBA00023125"/>
    </source>
</evidence>
<reference evidence="3 4" key="1">
    <citation type="submission" date="2016-07" db="EMBL/GenBank/DDBJ databases">
        <title>Draft genome of Scalindua rubra, obtained from a brine-seawater interface in the Red Sea, sheds light on salt adaptation in anammox bacteria.</title>
        <authorList>
            <person name="Speth D.R."/>
            <person name="Lagkouvardos I."/>
            <person name="Wang Y."/>
            <person name="Qian P.-Y."/>
            <person name="Dutilh B.E."/>
            <person name="Jetten M.S."/>
        </authorList>
    </citation>
    <scope>NUCLEOTIDE SEQUENCE [LARGE SCALE GENOMIC DNA]</scope>
    <source>
        <strain evidence="3">BSI-1</strain>
    </source>
</reference>
<dbReference type="SUPFAM" id="SSF47413">
    <property type="entry name" value="lambda repressor-like DNA-binding domains"/>
    <property type="match status" value="1"/>
</dbReference>
<organism evidence="3 4">
    <name type="scientific">Candidatus Scalindua rubra</name>
    <dbReference type="NCBI Taxonomy" id="1872076"/>
    <lineage>
        <taxon>Bacteria</taxon>
        <taxon>Pseudomonadati</taxon>
        <taxon>Planctomycetota</taxon>
        <taxon>Candidatus Brocadiia</taxon>
        <taxon>Candidatus Brocadiales</taxon>
        <taxon>Candidatus Scalinduaceae</taxon>
        <taxon>Candidatus Scalindua</taxon>
    </lineage>
</organism>
<dbReference type="Proteomes" id="UP000094056">
    <property type="component" value="Unassembled WGS sequence"/>
</dbReference>